<gene>
    <name evidence="1" type="ORF">HanXRQr2_Chr11g0482711</name>
</gene>
<protein>
    <submittedName>
        <fullName evidence="1">Uncharacterized protein</fullName>
    </submittedName>
</protein>
<accession>A0A9K3MZE2</accession>
<dbReference type="EMBL" id="MNCJ02000326">
    <property type="protein sequence ID" value="KAF5781369.1"/>
    <property type="molecule type" value="Genomic_DNA"/>
</dbReference>
<organism evidence="1 2">
    <name type="scientific">Helianthus annuus</name>
    <name type="common">Common sunflower</name>
    <dbReference type="NCBI Taxonomy" id="4232"/>
    <lineage>
        <taxon>Eukaryota</taxon>
        <taxon>Viridiplantae</taxon>
        <taxon>Streptophyta</taxon>
        <taxon>Embryophyta</taxon>
        <taxon>Tracheophyta</taxon>
        <taxon>Spermatophyta</taxon>
        <taxon>Magnoliopsida</taxon>
        <taxon>eudicotyledons</taxon>
        <taxon>Gunneridae</taxon>
        <taxon>Pentapetalae</taxon>
        <taxon>asterids</taxon>
        <taxon>campanulids</taxon>
        <taxon>Asterales</taxon>
        <taxon>Asteraceae</taxon>
        <taxon>Asteroideae</taxon>
        <taxon>Heliantheae alliance</taxon>
        <taxon>Heliantheae</taxon>
        <taxon>Helianthus</taxon>
    </lineage>
</organism>
<sequence length="65" mass="8017">MFLEYKRAQKTIWMFLEYKRAQKTIWVRESLSITMYIRVVHDFPILSSLPFKIPLIFIYINCEQK</sequence>
<comment type="caution">
    <text evidence="1">The sequence shown here is derived from an EMBL/GenBank/DDBJ whole genome shotgun (WGS) entry which is preliminary data.</text>
</comment>
<dbReference type="Gramene" id="mRNA:HanXRQr2_Chr11g0482711">
    <property type="protein sequence ID" value="mRNA:HanXRQr2_Chr11g0482711"/>
    <property type="gene ID" value="HanXRQr2_Chr11g0482711"/>
</dbReference>
<reference evidence="1" key="2">
    <citation type="submission" date="2020-06" db="EMBL/GenBank/DDBJ databases">
        <title>Helianthus annuus Genome sequencing and assembly Release 2.</title>
        <authorList>
            <person name="Gouzy J."/>
            <person name="Langlade N."/>
            <person name="Munos S."/>
        </authorList>
    </citation>
    <scope>NUCLEOTIDE SEQUENCE</scope>
    <source>
        <tissue evidence="1">Leaves</tissue>
    </source>
</reference>
<reference evidence="1" key="1">
    <citation type="journal article" date="2017" name="Nature">
        <title>The sunflower genome provides insights into oil metabolism, flowering and Asterid evolution.</title>
        <authorList>
            <person name="Badouin H."/>
            <person name="Gouzy J."/>
            <person name="Grassa C.J."/>
            <person name="Murat F."/>
            <person name="Staton S.E."/>
            <person name="Cottret L."/>
            <person name="Lelandais-Briere C."/>
            <person name="Owens G.L."/>
            <person name="Carrere S."/>
            <person name="Mayjonade B."/>
            <person name="Legrand L."/>
            <person name="Gill N."/>
            <person name="Kane N.C."/>
            <person name="Bowers J.E."/>
            <person name="Hubner S."/>
            <person name="Bellec A."/>
            <person name="Berard A."/>
            <person name="Berges H."/>
            <person name="Blanchet N."/>
            <person name="Boniface M.C."/>
            <person name="Brunel D."/>
            <person name="Catrice O."/>
            <person name="Chaidir N."/>
            <person name="Claudel C."/>
            <person name="Donnadieu C."/>
            <person name="Faraut T."/>
            <person name="Fievet G."/>
            <person name="Helmstetter N."/>
            <person name="King M."/>
            <person name="Knapp S.J."/>
            <person name="Lai Z."/>
            <person name="Le Paslier M.C."/>
            <person name="Lippi Y."/>
            <person name="Lorenzon L."/>
            <person name="Mandel J.R."/>
            <person name="Marage G."/>
            <person name="Marchand G."/>
            <person name="Marquand E."/>
            <person name="Bret-Mestries E."/>
            <person name="Morien E."/>
            <person name="Nambeesan S."/>
            <person name="Nguyen T."/>
            <person name="Pegot-Espagnet P."/>
            <person name="Pouilly N."/>
            <person name="Raftis F."/>
            <person name="Sallet E."/>
            <person name="Schiex T."/>
            <person name="Thomas J."/>
            <person name="Vandecasteele C."/>
            <person name="Vares D."/>
            <person name="Vear F."/>
            <person name="Vautrin S."/>
            <person name="Crespi M."/>
            <person name="Mangin B."/>
            <person name="Burke J.M."/>
            <person name="Salse J."/>
            <person name="Munos S."/>
            <person name="Vincourt P."/>
            <person name="Rieseberg L.H."/>
            <person name="Langlade N.B."/>
        </authorList>
    </citation>
    <scope>NUCLEOTIDE SEQUENCE</scope>
    <source>
        <tissue evidence="1">Leaves</tissue>
    </source>
</reference>
<dbReference type="Proteomes" id="UP000215914">
    <property type="component" value="Unassembled WGS sequence"/>
</dbReference>
<proteinExistence type="predicted"/>
<name>A0A9K3MZE2_HELAN</name>
<keyword evidence="2" id="KW-1185">Reference proteome</keyword>
<dbReference type="AlphaFoldDB" id="A0A9K3MZE2"/>
<evidence type="ECO:0000313" key="2">
    <source>
        <dbReference type="Proteomes" id="UP000215914"/>
    </source>
</evidence>
<evidence type="ECO:0000313" key="1">
    <source>
        <dbReference type="EMBL" id="KAF5781369.1"/>
    </source>
</evidence>